<organism evidence="3 4">
    <name type="scientific">Dokdonella immobilis</name>
    <dbReference type="NCBI Taxonomy" id="578942"/>
    <lineage>
        <taxon>Bacteria</taxon>
        <taxon>Pseudomonadati</taxon>
        <taxon>Pseudomonadota</taxon>
        <taxon>Gammaproteobacteria</taxon>
        <taxon>Lysobacterales</taxon>
        <taxon>Rhodanobacteraceae</taxon>
        <taxon>Dokdonella</taxon>
    </lineage>
</organism>
<keyword evidence="2" id="KW-0812">Transmembrane</keyword>
<dbReference type="Proteomes" id="UP000198575">
    <property type="component" value="Unassembled WGS sequence"/>
</dbReference>
<evidence type="ECO:0008006" key="5">
    <source>
        <dbReference type="Google" id="ProtNLM"/>
    </source>
</evidence>
<reference evidence="3 4" key="1">
    <citation type="submission" date="2016-10" db="EMBL/GenBank/DDBJ databases">
        <authorList>
            <person name="de Groot N.N."/>
        </authorList>
    </citation>
    <scope>NUCLEOTIDE SEQUENCE [LARGE SCALE GENOMIC DNA]</scope>
    <source>
        <strain evidence="3 4">CGMCC 1.7659</strain>
    </source>
</reference>
<protein>
    <recommendedName>
        <fullName evidence="5">DUF4175 domain-containing protein</fullName>
    </recommendedName>
</protein>
<feature type="transmembrane region" description="Helical" evidence="2">
    <location>
        <begin position="18"/>
        <end position="37"/>
    </location>
</feature>
<dbReference type="EMBL" id="FOVF01000043">
    <property type="protein sequence ID" value="SFN65996.1"/>
    <property type="molecule type" value="Genomic_DNA"/>
</dbReference>
<evidence type="ECO:0000256" key="2">
    <source>
        <dbReference type="SAM" id="Phobius"/>
    </source>
</evidence>
<evidence type="ECO:0000256" key="1">
    <source>
        <dbReference type="SAM" id="MobiDB-lite"/>
    </source>
</evidence>
<keyword evidence="4" id="KW-1185">Reference proteome</keyword>
<sequence length="714" mass="78587">MSVALLQQWRNRVRRRRAAIVLASGLPVLVSVLVVLALHSPPAMALVGLLLIVALLTWQLRRALRLIDMQWVARRFETALPLLEDSTDLLLSPAGELSPLQRLQRERIRARLDAVRPPELRPPWPWRRIALGVLVGAVILSALPFWPQAGTNEETAAGSSTTDHAAPATATRITVGTLEVESPAYTGLAPRHETGLETEAVEGSTLRWAIRLDPQPKAAALVFLDGTRLALAEQGGQWVAERTLSESVLYRIAVESPLPLAEDRLYRLDATVDHAPEIRVIEPDRTLNQVSDGQRVWSLDFEVADDFGLGDARLRLTLAQGSGEQVTVNERSLALTAEQGGSARHRRYRHRIAIDRLGMAAGDDLIVRLEIADNRQPKPNIARSAGYILRWPSDLSAPSEGVEGIVQKVLPAYFRSQRQIIIDTEALIGERASLDADAFLSKSDSIGVDQKILRLRYGQFLGEEFESGRAEAHADEKHDDGQEPDQADALAGDHNHEDGKQPTAGFGRADDILAEYGHTHDHAEAATLLDPETKKILKSALAEMWQAELHLRQGAPAKALPYENRALGFIKQVQQSTRIYLARVGLELPPVDESRRLSGERAGLRDPRGVLVAARVEEQPLIDAYKALQAGDVPEFEALEGWLRERGKRLPDALGLIAAADALRREPACTSCRRQLLDRLWAALPTPATGSRLRAEPDALGRRYLGLLDGEAQP</sequence>
<dbReference type="STRING" id="578942.SAMN05216289_14312"/>
<feature type="compositionally biased region" description="Basic and acidic residues" evidence="1">
    <location>
        <begin position="467"/>
        <end position="481"/>
    </location>
</feature>
<feature type="region of interest" description="Disordered" evidence="1">
    <location>
        <begin position="467"/>
        <end position="506"/>
    </location>
</feature>
<dbReference type="OrthoDB" id="780137at2"/>
<dbReference type="RefSeq" id="WP_092410742.1">
    <property type="nucleotide sequence ID" value="NZ_FOVF01000043.1"/>
</dbReference>
<feature type="transmembrane region" description="Helical" evidence="2">
    <location>
        <begin position="129"/>
        <end position="146"/>
    </location>
</feature>
<evidence type="ECO:0000313" key="4">
    <source>
        <dbReference type="Proteomes" id="UP000198575"/>
    </source>
</evidence>
<keyword evidence="2" id="KW-0472">Membrane</keyword>
<feature type="compositionally biased region" description="Basic and acidic residues" evidence="1">
    <location>
        <begin position="491"/>
        <end position="500"/>
    </location>
</feature>
<proteinExistence type="predicted"/>
<keyword evidence="2" id="KW-1133">Transmembrane helix</keyword>
<name>A0A1I5ATZ0_9GAMM</name>
<gene>
    <name evidence="3" type="ORF">SAMN05216289_14312</name>
</gene>
<accession>A0A1I5ATZ0</accession>
<evidence type="ECO:0000313" key="3">
    <source>
        <dbReference type="EMBL" id="SFN65996.1"/>
    </source>
</evidence>
<dbReference type="AlphaFoldDB" id="A0A1I5ATZ0"/>
<feature type="transmembrane region" description="Helical" evidence="2">
    <location>
        <begin position="43"/>
        <end position="60"/>
    </location>
</feature>